<evidence type="ECO:0000313" key="3">
    <source>
        <dbReference type="Proteomes" id="UP001215598"/>
    </source>
</evidence>
<comment type="caution">
    <text evidence="2">The sequence shown here is derived from an EMBL/GenBank/DDBJ whole genome shotgun (WGS) entry which is preliminary data.</text>
</comment>
<feature type="region of interest" description="Disordered" evidence="1">
    <location>
        <begin position="282"/>
        <end position="342"/>
    </location>
</feature>
<gene>
    <name evidence="2" type="ORF">B0H16DRAFT_1475031</name>
</gene>
<feature type="compositionally biased region" description="Basic and acidic residues" evidence="1">
    <location>
        <begin position="285"/>
        <end position="295"/>
    </location>
</feature>
<sequence>MSNLPNAGIPAPIPDTFKFEAWTTLPAPLDPAGRTLKIRNAHNLRIEAANEISIDITLRCRDGDRTADVGAALQALYAYTADEVEDMVLGEVYCTAVGPLPVFMRLQVDRVRRRRAVRLELDTDKGEKPKTRPLLGSMVLANPTQRIPGQQASPSKDFPNPDKVLTFDMAKMLQHWSSDEDYSCLSPLKWQESALNLESALVLLCGALSNDPAAPATFAGEFRKHRLFFVNYAKFEENFRIWYAFEREARHDILKGILFDGDYYARQVDGRLHAKAAMELYSPSRRQERESDPRPPKVPRLTNDSPSSSREDRGNSFRGEREFRGGDHDSFRSGASIKISLL</sequence>
<evidence type="ECO:0000313" key="2">
    <source>
        <dbReference type="EMBL" id="KAJ7719289.1"/>
    </source>
</evidence>
<proteinExistence type="predicted"/>
<dbReference type="EMBL" id="JARKIB010000254">
    <property type="protein sequence ID" value="KAJ7719289.1"/>
    <property type="molecule type" value="Genomic_DNA"/>
</dbReference>
<feature type="compositionally biased region" description="Basic and acidic residues" evidence="1">
    <location>
        <begin position="309"/>
        <end position="331"/>
    </location>
</feature>
<accession>A0AAD7HFD3</accession>
<evidence type="ECO:0000256" key="1">
    <source>
        <dbReference type="SAM" id="MobiDB-lite"/>
    </source>
</evidence>
<protein>
    <submittedName>
        <fullName evidence="2">Uncharacterized protein</fullName>
    </submittedName>
</protein>
<name>A0AAD7HFD3_9AGAR</name>
<dbReference type="AlphaFoldDB" id="A0AAD7HFD3"/>
<organism evidence="2 3">
    <name type="scientific">Mycena metata</name>
    <dbReference type="NCBI Taxonomy" id="1033252"/>
    <lineage>
        <taxon>Eukaryota</taxon>
        <taxon>Fungi</taxon>
        <taxon>Dikarya</taxon>
        <taxon>Basidiomycota</taxon>
        <taxon>Agaricomycotina</taxon>
        <taxon>Agaricomycetes</taxon>
        <taxon>Agaricomycetidae</taxon>
        <taxon>Agaricales</taxon>
        <taxon>Marasmiineae</taxon>
        <taxon>Mycenaceae</taxon>
        <taxon>Mycena</taxon>
    </lineage>
</organism>
<keyword evidence="3" id="KW-1185">Reference proteome</keyword>
<dbReference type="Proteomes" id="UP001215598">
    <property type="component" value="Unassembled WGS sequence"/>
</dbReference>
<reference evidence="2" key="1">
    <citation type="submission" date="2023-03" db="EMBL/GenBank/DDBJ databases">
        <title>Massive genome expansion in bonnet fungi (Mycena s.s.) driven by repeated elements and novel gene families across ecological guilds.</title>
        <authorList>
            <consortium name="Lawrence Berkeley National Laboratory"/>
            <person name="Harder C.B."/>
            <person name="Miyauchi S."/>
            <person name="Viragh M."/>
            <person name="Kuo A."/>
            <person name="Thoen E."/>
            <person name="Andreopoulos B."/>
            <person name="Lu D."/>
            <person name="Skrede I."/>
            <person name="Drula E."/>
            <person name="Henrissat B."/>
            <person name="Morin E."/>
            <person name="Kohler A."/>
            <person name="Barry K."/>
            <person name="LaButti K."/>
            <person name="Morin E."/>
            <person name="Salamov A."/>
            <person name="Lipzen A."/>
            <person name="Mereny Z."/>
            <person name="Hegedus B."/>
            <person name="Baldrian P."/>
            <person name="Stursova M."/>
            <person name="Weitz H."/>
            <person name="Taylor A."/>
            <person name="Grigoriev I.V."/>
            <person name="Nagy L.G."/>
            <person name="Martin F."/>
            <person name="Kauserud H."/>
        </authorList>
    </citation>
    <scope>NUCLEOTIDE SEQUENCE</scope>
    <source>
        <strain evidence="2">CBHHK182m</strain>
    </source>
</reference>